<keyword evidence="3" id="KW-0633">Potassium transport</keyword>
<dbReference type="NCBIfam" id="NF007036">
    <property type="entry name" value="PRK09496.2-3"/>
    <property type="match status" value="1"/>
</dbReference>
<evidence type="ECO:0000256" key="1">
    <source>
        <dbReference type="ARBA" id="ARBA00003660"/>
    </source>
</evidence>
<dbReference type="Proteomes" id="UP000053087">
    <property type="component" value="Chromosome"/>
</dbReference>
<feature type="domain" description="RCK C-terminal" evidence="8">
    <location>
        <begin position="144"/>
        <end position="225"/>
    </location>
</feature>
<keyword evidence="4" id="KW-0630">Potassium</keyword>
<dbReference type="Pfam" id="PF02080">
    <property type="entry name" value="TrkA_C"/>
    <property type="match status" value="2"/>
</dbReference>
<dbReference type="InterPro" id="IPR036291">
    <property type="entry name" value="NAD(P)-bd_dom_sf"/>
</dbReference>
<dbReference type="InterPro" id="IPR036721">
    <property type="entry name" value="RCK_C_sf"/>
</dbReference>
<dbReference type="KEGG" id="mfz:AOB57_001325"/>
<dbReference type="InterPro" id="IPR003148">
    <property type="entry name" value="RCK_N"/>
</dbReference>
<evidence type="ECO:0000256" key="5">
    <source>
        <dbReference type="ARBA" id="ARBA00023027"/>
    </source>
</evidence>
<dbReference type="InterPro" id="IPR006037">
    <property type="entry name" value="RCK_C"/>
</dbReference>
<protein>
    <submittedName>
        <fullName evidence="9">Trk system potassium transporter TrkA</fullName>
    </submittedName>
</protein>
<dbReference type="NCBIfam" id="NF007031">
    <property type="entry name" value="PRK09496.1-2"/>
    <property type="match status" value="1"/>
</dbReference>
<evidence type="ECO:0000313" key="9">
    <source>
        <dbReference type="EMBL" id="AYK14026.1"/>
    </source>
</evidence>
<dbReference type="PRINTS" id="PR00335">
    <property type="entry name" value="KUPTAKETRKA"/>
</dbReference>
<gene>
    <name evidence="9" type="primary">trkA</name>
    <name evidence="9" type="ORF">AOB57_001325</name>
</gene>
<dbReference type="NCBIfam" id="NF007032">
    <property type="entry name" value="PRK09496.1-4"/>
    <property type="match status" value="1"/>
</dbReference>
<dbReference type="Pfam" id="PF02254">
    <property type="entry name" value="TrkA_N"/>
    <property type="match status" value="2"/>
</dbReference>
<accession>A0A660HPP5</accession>
<dbReference type="EMBL" id="CP032683">
    <property type="protein sequence ID" value="AYK14026.1"/>
    <property type="molecule type" value="Genomic_DNA"/>
</dbReference>
<keyword evidence="5" id="KW-0520">NAD</keyword>
<dbReference type="PANTHER" id="PTHR43833:SF5">
    <property type="entry name" value="TRK SYSTEM POTASSIUM UPTAKE PROTEIN TRKA"/>
    <property type="match status" value="1"/>
</dbReference>
<keyword evidence="6" id="KW-0406">Ion transport</keyword>
<keyword evidence="10" id="KW-1185">Reference proteome</keyword>
<evidence type="ECO:0000256" key="3">
    <source>
        <dbReference type="ARBA" id="ARBA00022538"/>
    </source>
</evidence>
<dbReference type="InterPro" id="IPR050721">
    <property type="entry name" value="Trk_Ktr_HKT_K-transport"/>
</dbReference>
<dbReference type="Gene3D" id="3.30.70.1450">
    <property type="entry name" value="Regulator of K+ conductance, C-terminal domain"/>
    <property type="match status" value="2"/>
</dbReference>
<dbReference type="RefSeq" id="WP_054298873.1">
    <property type="nucleotide sequence ID" value="NZ_CP032683.1"/>
</dbReference>
<evidence type="ECO:0000256" key="2">
    <source>
        <dbReference type="ARBA" id="ARBA00022448"/>
    </source>
</evidence>
<dbReference type="PANTHER" id="PTHR43833">
    <property type="entry name" value="POTASSIUM CHANNEL PROTEIN 2-RELATED-RELATED"/>
    <property type="match status" value="1"/>
</dbReference>
<name>A0A660HPP5_9EURY</name>
<feature type="domain" description="RCK C-terminal" evidence="8">
    <location>
        <begin position="368"/>
        <end position="448"/>
    </location>
</feature>
<dbReference type="NCBIfam" id="NF007041">
    <property type="entry name" value="PRK09496.3-4"/>
    <property type="match status" value="1"/>
</dbReference>
<dbReference type="GeneID" id="53686725"/>
<dbReference type="PROSITE" id="PS51202">
    <property type="entry name" value="RCK_C"/>
    <property type="match status" value="2"/>
</dbReference>
<dbReference type="NCBIfam" id="NF007034">
    <property type="entry name" value="PRK09496.2-1"/>
    <property type="match status" value="1"/>
</dbReference>
<evidence type="ECO:0000259" key="7">
    <source>
        <dbReference type="PROSITE" id="PS51201"/>
    </source>
</evidence>
<dbReference type="NCBIfam" id="NF007039">
    <property type="entry name" value="PRK09496.3-2"/>
    <property type="match status" value="1"/>
</dbReference>
<dbReference type="GO" id="GO:0015079">
    <property type="term" value="F:potassium ion transmembrane transporter activity"/>
    <property type="evidence" value="ECO:0007669"/>
    <property type="project" value="InterPro"/>
</dbReference>
<dbReference type="OrthoDB" id="27588at2157"/>
<organism evidence="9 10">
    <name type="scientific">Methanosarcina flavescens</name>
    <dbReference type="NCBI Taxonomy" id="1715806"/>
    <lineage>
        <taxon>Archaea</taxon>
        <taxon>Methanobacteriati</taxon>
        <taxon>Methanobacteriota</taxon>
        <taxon>Stenosarchaea group</taxon>
        <taxon>Methanomicrobia</taxon>
        <taxon>Methanosarcinales</taxon>
        <taxon>Methanosarcinaceae</taxon>
        <taxon>Methanosarcina</taxon>
    </lineage>
</organism>
<evidence type="ECO:0000256" key="4">
    <source>
        <dbReference type="ARBA" id="ARBA00022958"/>
    </source>
</evidence>
<dbReference type="PROSITE" id="PS51201">
    <property type="entry name" value="RCK_N"/>
    <property type="match status" value="2"/>
</dbReference>
<dbReference type="SUPFAM" id="SSF116726">
    <property type="entry name" value="TrkA C-terminal domain-like"/>
    <property type="match status" value="2"/>
</dbReference>
<dbReference type="SUPFAM" id="SSF51735">
    <property type="entry name" value="NAD(P)-binding Rossmann-fold domains"/>
    <property type="match status" value="2"/>
</dbReference>
<sequence length="448" mass="48892">MKIIIIGAGEVGYHIAKALSPKNDVIIIEKAEEALKRADELDVLAIEGNGANAELLSRFLQDTDLLVAVTGLDEVNIVACMTAKLVTRSKPGWKDIKTIARVSNPDYIDSPVTSRAQVGVDLMICPELALASEVAEILSSPSAINAEMFAEGKVRMTEFAISPESKLVGKQMQDLRLADCCIVSAVFRDHEIIIPHGSDVIKANDHMVVVGKPEAMESLSSVFGSEIHHKNRVLIIGCGIVGFYLAKLIGKEENADLKIIEQKKSRCIEVAETLEGALILNGDGTDLNLLREENIENMDVVIAVTDSDEKNLLCALLAKQLGAKKVIARADRSDYLPLFEMVGIDMAVSPREATVNEVLKLTMGRGIQTLTTIEGERAEIIEYTASESSKIVGRPLNKVKFPRGALINMVVRGKETVVPRGDFVIENQDRVVIFSMSSAIPEIEKFFR</sequence>
<feature type="domain" description="RCK N-terminal" evidence="7">
    <location>
        <begin position="1"/>
        <end position="124"/>
    </location>
</feature>
<proteinExistence type="predicted"/>
<dbReference type="AlphaFoldDB" id="A0A660HPP5"/>
<evidence type="ECO:0000256" key="6">
    <source>
        <dbReference type="ARBA" id="ARBA00023065"/>
    </source>
</evidence>
<dbReference type="InterPro" id="IPR006036">
    <property type="entry name" value="K_uptake_TrkA"/>
</dbReference>
<reference evidence="9 10" key="1">
    <citation type="journal article" date="2016" name="Int. J. Syst. Evol. Microbiol.">
        <title>Methanosarcina flavescens sp. nov., a methanogenic archaeon isolated from a full-scale anaerobic digester.</title>
        <authorList>
            <person name="Kern T."/>
            <person name="Fischer M.A."/>
            <person name="Deppenmeier U."/>
            <person name="Schmitz R.A."/>
            <person name="Rother M."/>
        </authorList>
    </citation>
    <scope>NUCLEOTIDE SEQUENCE [LARGE SCALE GENOMIC DNA]</scope>
    <source>
        <strain evidence="9 10">E03.2</strain>
    </source>
</reference>
<evidence type="ECO:0000313" key="10">
    <source>
        <dbReference type="Proteomes" id="UP000053087"/>
    </source>
</evidence>
<comment type="function">
    <text evidence="1">Part of a potassium transport system.</text>
</comment>
<evidence type="ECO:0000259" key="8">
    <source>
        <dbReference type="PROSITE" id="PS51202"/>
    </source>
</evidence>
<dbReference type="Gene3D" id="3.40.50.720">
    <property type="entry name" value="NAD(P)-binding Rossmann-like Domain"/>
    <property type="match status" value="2"/>
</dbReference>
<dbReference type="GO" id="GO:0005886">
    <property type="term" value="C:plasma membrane"/>
    <property type="evidence" value="ECO:0007669"/>
    <property type="project" value="InterPro"/>
</dbReference>
<keyword evidence="2" id="KW-0813">Transport</keyword>
<feature type="domain" description="RCK N-terminal" evidence="7">
    <location>
        <begin position="230"/>
        <end position="348"/>
    </location>
</feature>